<keyword evidence="3" id="KW-1185">Reference proteome</keyword>
<feature type="region of interest" description="Disordered" evidence="1">
    <location>
        <begin position="1"/>
        <end position="90"/>
    </location>
</feature>
<feature type="compositionally biased region" description="Polar residues" evidence="1">
    <location>
        <begin position="77"/>
        <end position="88"/>
    </location>
</feature>
<feature type="compositionally biased region" description="Low complexity" evidence="1">
    <location>
        <begin position="182"/>
        <end position="192"/>
    </location>
</feature>
<feature type="compositionally biased region" description="Low complexity" evidence="1">
    <location>
        <begin position="233"/>
        <end position="242"/>
    </location>
</feature>
<feature type="region of interest" description="Disordered" evidence="1">
    <location>
        <begin position="182"/>
        <end position="253"/>
    </location>
</feature>
<sequence>MEKTNTMLHTTIQATPLKPPFLHLIGPNTSDDDSQGSFNRSLSAEPNPVVTLDNFQTDQKPGLQPVYPKGSTDSKDNPTSPLDLQNDTFTERLECSRKPRTEKRMQTMLNVEDLRSRQTTFLKPFGKDLRRSSTSDYVSPGNSYKSTEFSLSAEPGPVVSSDNYKTDQKSGLQSLHLVPTISTYSSDNSTSSLHLYDDKYTETLECPRKPGTEKRMQTIKPETETNSNDKPTSSIESSTSHRSLPRIIVSSSD</sequence>
<name>A0AAE0VHX7_9BIVA</name>
<evidence type="ECO:0000313" key="2">
    <source>
        <dbReference type="EMBL" id="KAK3577517.1"/>
    </source>
</evidence>
<feature type="compositionally biased region" description="Polar residues" evidence="1">
    <location>
        <begin position="1"/>
        <end position="14"/>
    </location>
</feature>
<feature type="region of interest" description="Disordered" evidence="1">
    <location>
        <begin position="127"/>
        <end position="170"/>
    </location>
</feature>
<accession>A0AAE0VHX7</accession>
<reference evidence="2" key="1">
    <citation type="journal article" date="2021" name="Genome Biol. Evol.">
        <title>A High-Quality Reference Genome for a Parasitic Bivalve with Doubly Uniparental Inheritance (Bivalvia: Unionida).</title>
        <authorList>
            <person name="Smith C.H."/>
        </authorList>
    </citation>
    <scope>NUCLEOTIDE SEQUENCE</scope>
    <source>
        <strain evidence="2">CHS0354</strain>
    </source>
</reference>
<reference evidence="2" key="2">
    <citation type="journal article" date="2021" name="Genome Biol. Evol.">
        <title>Developing a high-quality reference genome for a parasitic bivalve with doubly uniparental inheritance (Bivalvia: Unionida).</title>
        <authorList>
            <person name="Smith C.H."/>
        </authorList>
    </citation>
    <scope>NUCLEOTIDE SEQUENCE</scope>
    <source>
        <strain evidence="2">CHS0354</strain>
        <tissue evidence="2">Mantle</tissue>
    </source>
</reference>
<protein>
    <submittedName>
        <fullName evidence="2">Uncharacterized protein</fullName>
    </submittedName>
</protein>
<reference evidence="2" key="3">
    <citation type="submission" date="2023-05" db="EMBL/GenBank/DDBJ databases">
        <authorList>
            <person name="Smith C.H."/>
        </authorList>
    </citation>
    <scope>NUCLEOTIDE SEQUENCE</scope>
    <source>
        <strain evidence="2">CHS0354</strain>
        <tissue evidence="2">Mantle</tissue>
    </source>
</reference>
<dbReference type="Proteomes" id="UP001195483">
    <property type="component" value="Unassembled WGS sequence"/>
</dbReference>
<feature type="compositionally biased region" description="Basic and acidic residues" evidence="1">
    <location>
        <begin position="195"/>
        <end position="216"/>
    </location>
</feature>
<proteinExistence type="predicted"/>
<comment type="caution">
    <text evidence="2">The sequence shown here is derived from an EMBL/GenBank/DDBJ whole genome shotgun (WGS) entry which is preliminary data.</text>
</comment>
<dbReference type="AlphaFoldDB" id="A0AAE0VHX7"/>
<organism evidence="2 3">
    <name type="scientific">Potamilus streckersoni</name>
    <dbReference type="NCBI Taxonomy" id="2493646"/>
    <lineage>
        <taxon>Eukaryota</taxon>
        <taxon>Metazoa</taxon>
        <taxon>Spiralia</taxon>
        <taxon>Lophotrochozoa</taxon>
        <taxon>Mollusca</taxon>
        <taxon>Bivalvia</taxon>
        <taxon>Autobranchia</taxon>
        <taxon>Heteroconchia</taxon>
        <taxon>Palaeoheterodonta</taxon>
        <taxon>Unionida</taxon>
        <taxon>Unionoidea</taxon>
        <taxon>Unionidae</taxon>
        <taxon>Ambleminae</taxon>
        <taxon>Lampsilini</taxon>
        <taxon>Potamilus</taxon>
    </lineage>
</organism>
<gene>
    <name evidence="2" type="ORF">CHS0354_026473</name>
</gene>
<feature type="compositionally biased region" description="Polar residues" evidence="1">
    <location>
        <begin position="35"/>
        <end position="44"/>
    </location>
</feature>
<evidence type="ECO:0000256" key="1">
    <source>
        <dbReference type="SAM" id="MobiDB-lite"/>
    </source>
</evidence>
<feature type="compositionally biased region" description="Polar residues" evidence="1">
    <location>
        <begin position="134"/>
        <end position="150"/>
    </location>
</feature>
<evidence type="ECO:0000313" key="3">
    <source>
        <dbReference type="Proteomes" id="UP001195483"/>
    </source>
</evidence>
<dbReference type="EMBL" id="JAEAOA010001578">
    <property type="protein sequence ID" value="KAK3577517.1"/>
    <property type="molecule type" value="Genomic_DNA"/>
</dbReference>